<feature type="domain" description="Helix-turn-helix" evidence="1">
    <location>
        <begin position="37"/>
        <end position="89"/>
    </location>
</feature>
<protein>
    <submittedName>
        <fullName evidence="2">Predicted DNA-binding transcriptional regulator AlpA</fullName>
    </submittedName>
</protein>
<dbReference type="SUPFAM" id="SSF46955">
    <property type="entry name" value="Putative DNA-binding domain"/>
    <property type="match status" value="1"/>
</dbReference>
<evidence type="ECO:0000259" key="1">
    <source>
        <dbReference type="Pfam" id="PF12728"/>
    </source>
</evidence>
<dbReference type="AlphaFoldDB" id="A0A1I3W997"/>
<dbReference type="GO" id="GO:0003677">
    <property type="term" value="F:DNA binding"/>
    <property type="evidence" value="ECO:0007669"/>
    <property type="project" value="UniProtKB-KW"/>
</dbReference>
<evidence type="ECO:0000313" key="3">
    <source>
        <dbReference type="Proteomes" id="UP000198755"/>
    </source>
</evidence>
<organism evidence="2 3">
    <name type="scientific">Methylocapsa palsarum</name>
    <dbReference type="NCBI Taxonomy" id="1612308"/>
    <lineage>
        <taxon>Bacteria</taxon>
        <taxon>Pseudomonadati</taxon>
        <taxon>Pseudomonadota</taxon>
        <taxon>Alphaproteobacteria</taxon>
        <taxon>Hyphomicrobiales</taxon>
        <taxon>Beijerinckiaceae</taxon>
        <taxon>Methylocapsa</taxon>
    </lineage>
</organism>
<keyword evidence="2" id="KW-0238">DNA-binding</keyword>
<keyword evidence="3" id="KW-1185">Reference proteome</keyword>
<sequence length="101" mass="10772">MGLADISSPSLPQSVKAARDRLLGSVTLPATDNTSPLLRTKEAAARVGLAEATLEKLRCLGGGPPYFKVSRKRVVYDAAELDLWARSQRFASTSDVGSPRS</sequence>
<reference evidence="2 3" key="1">
    <citation type="submission" date="2016-10" db="EMBL/GenBank/DDBJ databases">
        <authorList>
            <person name="de Groot N.N."/>
        </authorList>
    </citation>
    <scope>NUCLEOTIDE SEQUENCE [LARGE SCALE GENOMIC DNA]</scope>
    <source>
        <strain evidence="2 3">NE2</strain>
    </source>
</reference>
<dbReference type="InterPro" id="IPR041657">
    <property type="entry name" value="HTH_17"/>
</dbReference>
<proteinExistence type="predicted"/>
<gene>
    <name evidence="2" type="ORF">SAMN05444581_101395</name>
</gene>
<dbReference type="Pfam" id="PF12728">
    <property type="entry name" value="HTH_17"/>
    <property type="match status" value="1"/>
</dbReference>
<dbReference type="InterPro" id="IPR009061">
    <property type="entry name" value="DNA-bd_dom_put_sf"/>
</dbReference>
<evidence type="ECO:0000313" key="2">
    <source>
        <dbReference type="EMBL" id="SFK03277.1"/>
    </source>
</evidence>
<dbReference type="EMBL" id="FOSN01000001">
    <property type="protein sequence ID" value="SFK03277.1"/>
    <property type="molecule type" value="Genomic_DNA"/>
</dbReference>
<dbReference type="Proteomes" id="UP000198755">
    <property type="component" value="Unassembled WGS sequence"/>
</dbReference>
<name>A0A1I3W997_9HYPH</name>
<dbReference type="STRING" id="1612308.SAMN05444581_101395"/>
<accession>A0A1I3W997</accession>